<evidence type="ECO:0000313" key="2">
    <source>
        <dbReference type="Proteomes" id="UP000662314"/>
    </source>
</evidence>
<dbReference type="Proteomes" id="UP000662314">
    <property type="component" value="Unassembled WGS sequence"/>
</dbReference>
<accession>A0A8J7I950</accession>
<organism evidence="1 2">
    <name type="scientific">Dendronalium phyllosphericum CENA369</name>
    <dbReference type="NCBI Taxonomy" id="1725256"/>
    <lineage>
        <taxon>Bacteria</taxon>
        <taxon>Bacillati</taxon>
        <taxon>Cyanobacteriota</taxon>
        <taxon>Cyanophyceae</taxon>
        <taxon>Nostocales</taxon>
        <taxon>Nostocaceae</taxon>
        <taxon>Dendronalium</taxon>
        <taxon>Dendronalium phyllosphericum</taxon>
    </lineage>
</organism>
<reference evidence="1 2" key="1">
    <citation type="journal article" date="2021" name="Int. J. Syst. Evol. Microbiol.">
        <title>Amazonocrinis nigriterrae gen. nov., sp. nov., Atlanticothrix silvestris gen. nov., sp. nov. and Dendronalium phyllosphericum gen. nov., sp. nov., nostocacean cyanobacteria from Brazilian environments.</title>
        <authorList>
            <person name="Alvarenga D.O."/>
            <person name="Andreote A.P.D."/>
            <person name="Branco L.H.Z."/>
            <person name="Delbaje E."/>
            <person name="Cruz R.B."/>
            <person name="Varani A.M."/>
            <person name="Fiore M.F."/>
        </authorList>
    </citation>
    <scope>NUCLEOTIDE SEQUENCE [LARGE SCALE GENOMIC DNA]</scope>
    <source>
        <strain evidence="1 2">CENA369</strain>
    </source>
</reference>
<name>A0A8J7I950_9NOST</name>
<keyword evidence="2" id="KW-1185">Reference proteome</keyword>
<evidence type="ECO:0000313" key="1">
    <source>
        <dbReference type="EMBL" id="MBH8576233.1"/>
    </source>
</evidence>
<dbReference type="RefSeq" id="WP_214434971.1">
    <property type="nucleotide sequence ID" value="NZ_JAECZA010000227.1"/>
</dbReference>
<protein>
    <submittedName>
        <fullName evidence="1">Uncharacterized protein</fullName>
    </submittedName>
</protein>
<dbReference type="EMBL" id="JAECZA010000227">
    <property type="protein sequence ID" value="MBH8576233.1"/>
    <property type="molecule type" value="Genomic_DNA"/>
</dbReference>
<sequence length="56" mass="6471">MNKESDSLLKKQKEYFMLLGVTVYEGQTIEYKLKNLVNLSLISAIGYLVTLLKKIF</sequence>
<dbReference type="AlphaFoldDB" id="A0A8J7I950"/>
<gene>
    <name evidence="1" type="ORF">I8752_25220</name>
</gene>
<comment type="caution">
    <text evidence="1">The sequence shown here is derived from an EMBL/GenBank/DDBJ whole genome shotgun (WGS) entry which is preliminary data.</text>
</comment>
<proteinExistence type="predicted"/>